<dbReference type="PANTHER" id="PTHR43037:SF5">
    <property type="entry name" value="FERULOYL ESTERASE"/>
    <property type="match status" value="1"/>
</dbReference>
<dbReference type="AlphaFoldDB" id="A0A075GJC8"/>
<dbReference type="GO" id="GO:0016787">
    <property type="term" value="F:hydrolase activity"/>
    <property type="evidence" value="ECO:0007669"/>
    <property type="project" value="UniProtKB-KW"/>
</dbReference>
<reference evidence="4" key="1">
    <citation type="journal article" date="2014" name="Genome Biol. Evol.">
        <title>Pangenome evidence for extensive interdomain horizontal transfer affecting lineage core and shell genes in uncultured planktonic thaumarchaeota and euryarchaeota.</title>
        <authorList>
            <person name="Deschamps P."/>
            <person name="Zivanovic Y."/>
            <person name="Moreira D."/>
            <person name="Rodriguez-Valera F."/>
            <person name="Lopez-Garcia P."/>
        </authorList>
    </citation>
    <scope>NUCLEOTIDE SEQUENCE</scope>
</reference>
<dbReference type="SMR" id="A0A075GJC8"/>
<dbReference type="EMBL" id="KF900699">
    <property type="protein sequence ID" value="AIF04111.1"/>
    <property type="molecule type" value="Genomic_DNA"/>
</dbReference>
<accession>A0A075GJC8</accession>
<organism evidence="4">
    <name type="scientific">uncultured marine group II/III euryarchaeote KM3_170_G02</name>
    <dbReference type="NCBI Taxonomy" id="1457927"/>
    <lineage>
        <taxon>Archaea</taxon>
        <taxon>Methanobacteriati</taxon>
        <taxon>Methanobacteriota</taxon>
        <taxon>environmental samples</taxon>
    </lineage>
</organism>
<evidence type="ECO:0000313" key="4">
    <source>
        <dbReference type="EMBL" id="AIF04111.1"/>
    </source>
</evidence>
<sequence length="214" mass="24221">MEYAVYFPKSFKPDDKEKKYPTIFALHGLGSSASGILNYPGFSKLAEEHGYILVAPSGHGRAGWYGSRGHRMLFSVPRNLGELSEKDVLNVIKLARRDFPLDEKRLYLLGHSMGGGGTFHIAIKDPSPWAALAPIAPAFYRDPEELEKIKDLPVVMVQGDKDRLVPVERVRKLAEKMKELEMTHEYIEIEGGDHVIIAFENLPRIFKFFNAHKK</sequence>
<dbReference type="PANTHER" id="PTHR43037">
    <property type="entry name" value="UNNAMED PRODUCT-RELATED"/>
    <property type="match status" value="1"/>
</dbReference>
<dbReference type="InterPro" id="IPR041127">
    <property type="entry name" value="PET_hydrolase/cutinase-like"/>
</dbReference>
<keyword evidence="1" id="KW-0732">Signal</keyword>
<dbReference type="InterPro" id="IPR050955">
    <property type="entry name" value="Plant_Biomass_Hydrol_Est"/>
</dbReference>
<dbReference type="SUPFAM" id="SSF53474">
    <property type="entry name" value="alpha/beta-Hydrolases"/>
    <property type="match status" value="1"/>
</dbReference>
<dbReference type="Gene3D" id="3.40.50.1820">
    <property type="entry name" value="alpha/beta hydrolase"/>
    <property type="match status" value="1"/>
</dbReference>
<dbReference type="Pfam" id="PF12740">
    <property type="entry name" value="PETase"/>
    <property type="match status" value="1"/>
</dbReference>
<evidence type="ECO:0000259" key="3">
    <source>
        <dbReference type="Pfam" id="PF12740"/>
    </source>
</evidence>
<evidence type="ECO:0000256" key="2">
    <source>
        <dbReference type="ARBA" id="ARBA00022801"/>
    </source>
</evidence>
<evidence type="ECO:0000256" key="1">
    <source>
        <dbReference type="ARBA" id="ARBA00022729"/>
    </source>
</evidence>
<keyword evidence="2" id="KW-0378">Hydrolase</keyword>
<proteinExistence type="predicted"/>
<dbReference type="InterPro" id="IPR029058">
    <property type="entry name" value="AB_hydrolase_fold"/>
</dbReference>
<name>A0A075GJC8_9EURY</name>
<feature type="domain" description="PET hydrolase/cutinase-like" evidence="3">
    <location>
        <begin position="101"/>
        <end position="202"/>
    </location>
</feature>
<protein>
    <submittedName>
        <fullName evidence="4">Putative Poly(3-hydroxybutyrate) depolymerase</fullName>
    </submittedName>
</protein>